<dbReference type="PROSITE" id="PS00086">
    <property type="entry name" value="CYTOCHROME_P450"/>
    <property type="match status" value="1"/>
</dbReference>
<evidence type="ECO:0000256" key="1">
    <source>
        <dbReference type="ARBA" id="ARBA00001971"/>
    </source>
</evidence>
<keyword evidence="7 9" id="KW-0503">Monooxygenase</keyword>
<dbReference type="OrthoDB" id="1470350at2759"/>
<keyword evidence="3 8" id="KW-0349">Heme</keyword>
<dbReference type="AlphaFoldDB" id="A0A165ET51"/>
<keyword evidence="11" id="KW-1185">Reference proteome</keyword>
<reference evidence="10 11" key="1">
    <citation type="journal article" date="2016" name="Mol. Biol. Evol.">
        <title>Comparative Genomics of Early-Diverging Mushroom-Forming Fungi Provides Insights into the Origins of Lignocellulose Decay Capabilities.</title>
        <authorList>
            <person name="Nagy L.G."/>
            <person name="Riley R."/>
            <person name="Tritt A."/>
            <person name="Adam C."/>
            <person name="Daum C."/>
            <person name="Floudas D."/>
            <person name="Sun H."/>
            <person name="Yadav J.S."/>
            <person name="Pangilinan J."/>
            <person name="Larsson K.H."/>
            <person name="Matsuura K."/>
            <person name="Barry K."/>
            <person name="Labutti K."/>
            <person name="Kuo R."/>
            <person name="Ohm R.A."/>
            <person name="Bhattacharya S.S."/>
            <person name="Shirouzu T."/>
            <person name="Yoshinaga Y."/>
            <person name="Martin F.M."/>
            <person name="Grigoriev I.V."/>
            <person name="Hibbett D.S."/>
        </authorList>
    </citation>
    <scope>NUCLEOTIDE SEQUENCE [LARGE SCALE GENOMIC DNA]</scope>
    <source>
        <strain evidence="10 11">HHB12029</strain>
    </source>
</reference>
<comment type="cofactor">
    <cofactor evidence="1 8">
        <name>heme</name>
        <dbReference type="ChEBI" id="CHEBI:30413"/>
    </cofactor>
</comment>
<sequence length="605" mass="68383">MDIFDIFRPSLRNYRGLLLLQCAKLCGLPLVAAHIGLLALGRSTPTSLLTRFIFYAASIPVFAAGRVLLDDWRQRSAARSMGAVLVPRVQGKWPGNIDIMLFILAEFETGYVLQSFKTLLDQHGVKTLNLRLLWSDLIITMDSGHIKYILTDGFSSWIKGEGFIRAYECFLGGGIFNRDGQDWKEQRAVARPFFARDRVRDFQIFERHATVMLAALRDSPLPPGATSPLERVVDMQDLVGRFTMDSALDFLFGAQLHTLGKPLPIAGKAQLGLKGSKSDDEFGSFVQAFEAAQLRAVERVNERWMWPIKELFGDLSTAPTDAINAFVQPIIETAMAEERQRRERDEKLDMETATMLQYLASLTTDKNMIRDQLINYMMAGRDTTGSLLTFAMYLLALHSHVFRTVQDEIRSACPVDGIPSFETIRSMTYLRAVLNESLRLFTPVPINQRGTKAAGSVLPPTNPGDRPLYVPPHTDMYYLPLHLHRDSDLWGNTSLEFDPDRWINEEKLKPFLANPMIFLPFNAGPRICLGQQLAYHQASFFLVRLLQNISALELAPEFIPAGAEVPRDWKTQPDRIGIEAVWPKTAVILYVKGGLWVRMRMNDEL</sequence>
<feature type="binding site" description="axial binding residue" evidence="8">
    <location>
        <position position="528"/>
    </location>
    <ligand>
        <name>heme</name>
        <dbReference type="ChEBI" id="CHEBI:30413"/>
    </ligand>
    <ligandPart>
        <name>Fe</name>
        <dbReference type="ChEBI" id="CHEBI:18248"/>
    </ligandPart>
</feature>
<organism evidence="10 11">
    <name type="scientific">Exidia glandulosa HHB12029</name>
    <dbReference type="NCBI Taxonomy" id="1314781"/>
    <lineage>
        <taxon>Eukaryota</taxon>
        <taxon>Fungi</taxon>
        <taxon>Dikarya</taxon>
        <taxon>Basidiomycota</taxon>
        <taxon>Agaricomycotina</taxon>
        <taxon>Agaricomycetes</taxon>
        <taxon>Auriculariales</taxon>
        <taxon>Exidiaceae</taxon>
        <taxon>Exidia</taxon>
    </lineage>
</organism>
<dbReference type="EMBL" id="KV426120">
    <property type="protein sequence ID" value="KZV87620.1"/>
    <property type="molecule type" value="Genomic_DNA"/>
</dbReference>
<dbReference type="GO" id="GO:0005506">
    <property type="term" value="F:iron ion binding"/>
    <property type="evidence" value="ECO:0007669"/>
    <property type="project" value="InterPro"/>
</dbReference>
<keyword evidence="6 8" id="KW-0408">Iron</keyword>
<dbReference type="InterPro" id="IPR047146">
    <property type="entry name" value="Cyt_P450_E_CYP52_fungi"/>
</dbReference>
<evidence type="ECO:0000313" key="11">
    <source>
        <dbReference type="Proteomes" id="UP000077266"/>
    </source>
</evidence>
<dbReference type="Gene3D" id="1.10.630.10">
    <property type="entry name" value="Cytochrome P450"/>
    <property type="match status" value="1"/>
</dbReference>
<comment type="similarity">
    <text evidence="2 9">Belongs to the cytochrome P450 family.</text>
</comment>
<evidence type="ECO:0000256" key="7">
    <source>
        <dbReference type="ARBA" id="ARBA00023033"/>
    </source>
</evidence>
<dbReference type="InParanoid" id="A0A165ET51"/>
<dbReference type="STRING" id="1314781.A0A165ET51"/>
<evidence type="ECO:0000256" key="2">
    <source>
        <dbReference type="ARBA" id="ARBA00010617"/>
    </source>
</evidence>
<dbReference type="PANTHER" id="PTHR24287">
    <property type="entry name" value="P450, PUTATIVE (EUROFUNG)-RELATED"/>
    <property type="match status" value="1"/>
</dbReference>
<evidence type="ECO:0000256" key="4">
    <source>
        <dbReference type="ARBA" id="ARBA00022723"/>
    </source>
</evidence>
<dbReference type="GO" id="GO:0004497">
    <property type="term" value="F:monooxygenase activity"/>
    <property type="evidence" value="ECO:0007669"/>
    <property type="project" value="UniProtKB-KW"/>
</dbReference>
<dbReference type="InterPro" id="IPR036396">
    <property type="entry name" value="Cyt_P450_sf"/>
</dbReference>
<dbReference type="GO" id="GO:0016705">
    <property type="term" value="F:oxidoreductase activity, acting on paired donors, with incorporation or reduction of molecular oxygen"/>
    <property type="evidence" value="ECO:0007669"/>
    <property type="project" value="InterPro"/>
</dbReference>
<proteinExistence type="inferred from homology"/>
<name>A0A165ET51_EXIGL</name>
<dbReference type="InterPro" id="IPR001128">
    <property type="entry name" value="Cyt_P450"/>
</dbReference>
<evidence type="ECO:0000256" key="5">
    <source>
        <dbReference type="ARBA" id="ARBA00023002"/>
    </source>
</evidence>
<evidence type="ECO:0000256" key="3">
    <source>
        <dbReference type="ARBA" id="ARBA00022617"/>
    </source>
</evidence>
<dbReference type="SUPFAM" id="SSF48264">
    <property type="entry name" value="Cytochrome P450"/>
    <property type="match status" value="1"/>
</dbReference>
<gene>
    <name evidence="10" type="ORF">EXIGLDRAFT_723521</name>
</gene>
<dbReference type="PRINTS" id="PR00385">
    <property type="entry name" value="P450"/>
</dbReference>
<evidence type="ECO:0000313" key="10">
    <source>
        <dbReference type="EMBL" id="KZV87620.1"/>
    </source>
</evidence>
<dbReference type="PANTHER" id="PTHR24287:SF1">
    <property type="entry name" value="P450, PUTATIVE (EUROFUNG)-RELATED"/>
    <property type="match status" value="1"/>
</dbReference>
<dbReference type="PRINTS" id="PR00463">
    <property type="entry name" value="EP450I"/>
</dbReference>
<dbReference type="InterPro" id="IPR017972">
    <property type="entry name" value="Cyt_P450_CS"/>
</dbReference>
<evidence type="ECO:0000256" key="8">
    <source>
        <dbReference type="PIRSR" id="PIRSR602401-1"/>
    </source>
</evidence>
<dbReference type="InterPro" id="IPR002401">
    <property type="entry name" value="Cyt_P450_E_grp-I"/>
</dbReference>
<evidence type="ECO:0000256" key="6">
    <source>
        <dbReference type="ARBA" id="ARBA00023004"/>
    </source>
</evidence>
<evidence type="ECO:0000256" key="9">
    <source>
        <dbReference type="RuleBase" id="RU000461"/>
    </source>
</evidence>
<keyword evidence="5 9" id="KW-0560">Oxidoreductase</keyword>
<keyword evidence="4 8" id="KW-0479">Metal-binding</keyword>
<protein>
    <submittedName>
        <fullName evidence="10">Cytochrome P450</fullName>
    </submittedName>
</protein>
<dbReference type="GO" id="GO:0020037">
    <property type="term" value="F:heme binding"/>
    <property type="evidence" value="ECO:0007669"/>
    <property type="project" value="InterPro"/>
</dbReference>
<accession>A0A165ET51</accession>
<dbReference type="Pfam" id="PF00067">
    <property type="entry name" value="p450"/>
    <property type="match status" value="1"/>
</dbReference>
<dbReference type="Proteomes" id="UP000077266">
    <property type="component" value="Unassembled WGS sequence"/>
</dbReference>